<organism evidence="2 3">
    <name type="scientific">Roseiterribacter gracilis</name>
    <dbReference type="NCBI Taxonomy" id="2812848"/>
    <lineage>
        <taxon>Bacteria</taxon>
        <taxon>Pseudomonadati</taxon>
        <taxon>Pseudomonadota</taxon>
        <taxon>Alphaproteobacteria</taxon>
        <taxon>Rhodospirillales</taxon>
        <taxon>Roseiterribacteraceae</taxon>
        <taxon>Roseiterribacter</taxon>
    </lineage>
</organism>
<dbReference type="Pfam" id="PF10090">
    <property type="entry name" value="HPTransfase"/>
    <property type="match status" value="1"/>
</dbReference>
<keyword evidence="3" id="KW-1185">Reference proteome</keyword>
<dbReference type="InterPro" id="IPR018762">
    <property type="entry name" value="ChpT_C"/>
</dbReference>
<gene>
    <name evidence="2" type="ORF">TMPK1_36150</name>
</gene>
<dbReference type="Gene3D" id="1.10.287.130">
    <property type="match status" value="1"/>
</dbReference>
<comment type="caution">
    <text evidence="2">The sequence shown here is derived from an EMBL/GenBank/DDBJ whole genome shotgun (WGS) entry which is preliminary data.</text>
</comment>
<sequence length="207" mass="21409">MANASSIDTRLVELLCSRLLHDLISPLSAISNGVELIREGGMDDDALDLIEGAARQATRRVQALRLAWGSAGAETGPGPVRVAALAWFEGTRITLDWPETVDAPLLERRGATKLLLNAVLLGGEALPGQGALQVTRDGDVIVVTAVGRNPTLKGAGEAWLGAALPAATSAEAHDVNAAYAAALARSYGLSLVVSRANDSLSLRLSAA</sequence>
<name>A0A8S8XBK6_9PROT</name>
<proteinExistence type="predicted"/>
<dbReference type="AlphaFoldDB" id="A0A8S8XBK6"/>
<evidence type="ECO:0000313" key="2">
    <source>
        <dbReference type="EMBL" id="GIL41378.1"/>
    </source>
</evidence>
<dbReference type="Proteomes" id="UP000681075">
    <property type="component" value="Unassembled WGS sequence"/>
</dbReference>
<accession>A0A8S8XBK6</accession>
<feature type="domain" description="Histidine phosphotransferase ChpT C-terminal" evidence="1">
    <location>
        <begin position="86"/>
        <end position="197"/>
    </location>
</feature>
<protein>
    <recommendedName>
        <fullName evidence="1">Histidine phosphotransferase ChpT C-terminal domain-containing protein</fullName>
    </recommendedName>
</protein>
<evidence type="ECO:0000259" key="1">
    <source>
        <dbReference type="Pfam" id="PF10090"/>
    </source>
</evidence>
<dbReference type="InterPro" id="IPR036890">
    <property type="entry name" value="HATPase_C_sf"/>
</dbReference>
<dbReference type="EMBL" id="BOPV01000001">
    <property type="protein sequence ID" value="GIL41378.1"/>
    <property type="molecule type" value="Genomic_DNA"/>
</dbReference>
<reference evidence="2" key="1">
    <citation type="submission" date="2021-02" db="EMBL/GenBank/DDBJ databases">
        <title>Genome sequence of Rhodospirillales sp. strain TMPK1 isolated from soil.</title>
        <authorList>
            <person name="Nakai R."/>
            <person name="Kusada H."/>
            <person name="Tamaki H."/>
        </authorList>
    </citation>
    <scope>NUCLEOTIDE SEQUENCE</scope>
    <source>
        <strain evidence="2">TMPK1</strain>
    </source>
</reference>
<evidence type="ECO:0000313" key="3">
    <source>
        <dbReference type="Proteomes" id="UP000681075"/>
    </source>
</evidence>
<dbReference type="Gene3D" id="3.30.565.10">
    <property type="entry name" value="Histidine kinase-like ATPase, C-terminal domain"/>
    <property type="match status" value="1"/>
</dbReference>
<dbReference type="RefSeq" id="WP_420244838.1">
    <property type="nucleotide sequence ID" value="NZ_BOPV01000001.1"/>
</dbReference>